<protein>
    <recommendedName>
        <fullName evidence="4">Tetratricopeptide repeat protein</fullName>
    </recommendedName>
</protein>
<accession>A0A932CNE9</accession>
<evidence type="ECO:0000313" key="2">
    <source>
        <dbReference type="EMBL" id="MBI2876620.1"/>
    </source>
</evidence>
<organism evidence="2 3">
    <name type="scientific">Tectimicrobiota bacterium</name>
    <dbReference type="NCBI Taxonomy" id="2528274"/>
    <lineage>
        <taxon>Bacteria</taxon>
        <taxon>Pseudomonadati</taxon>
        <taxon>Nitrospinota/Tectimicrobiota group</taxon>
        <taxon>Candidatus Tectimicrobiota</taxon>
    </lineage>
</organism>
<gene>
    <name evidence="2" type="ORF">HYY20_07040</name>
</gene>
<name>A0A932CNE9_UNCTE</name>
<dbReference type="InterPro" id="IPR011990">
    <property type="entry name" value="TPR-like_helical_dom_sf"/>
</dbReference>
<evidence type="ECO:0000256" key="1">
    <source>
        <dbReference type="SAM" id="MobiDB-lite"/>
    </source>
</evidence>
<evidence type="ECO:0008006" key="4">
    <source>
        <dbReference type="Google" id="ProtNLM"/>
    </source>
</evidence>
<comment type="caution">
    <text evidence="2">The sequence shown here is derived from an EMBL/GenBank/DDBJ whole genome shotgun (WGS) entry which is preliminary data.</text>
</comment>
<evidence type="ECO:0000313" key="3">
    <source>
        <dbReference type="Proteomes" id="UP000769766"/>
    </source>
</evidence>
<feature type="region of interest" description="Disordered" evidence="1">
    <location>
        <begin position="462"/>
        <end position="481"/>
    </location>
</feature>
<dbReference type="Gene3D" id="1.25.40.10">
    <property type="entry name" value="Tetratricopeptide repeat domain"/>
    <property type="match status" value="1"/>
</dbReference>
<dbReference type="SUPFAM" id="SSF48452">
    <property type="entry name" value="TPR-like"/>
    <property type="match status" value="1"/>
</dbReference>
<dbReference type="Proteomes" id="UP000769766">
    <property type="component" value="Unassembled WGS sequence"/>
</dbReference>
<dbReference type="AlphaFoldDB" id="A0A932CNE9"/>
<proteinExistence type="predicted"/>
<dbReference type="EMBL" id="JACPRF010000214">
    <property type="protein sequence ID" value="MBI2876620.1"/>
    <property type="molecule type" value="Genomic_DNA"/>
</dbReference>
<sequence>MIILAAGLAGWVSLAYVWACAVPFPQQLLVRQDMAVLAPPVADFRRELERIKLPGIPPFRAIPAGEYPFLQNAAADYADLQAALQEMDLPERRQEALWAQYQLLRQSAPWPESLQGPEGLPGEFTDYVRGAMAYYQGNMDEARAAWRAVLDRPAPQRRYRSTWAAFMLGKSWLQNDPAQAVAWFERVQDLARQGFIDSLGLAAASLGWQARAELDRQRYGRAMELYLAQFATGDPTALLSLIFVARKVFSAEALPQVAANPTAQRVITAYLIARGGLPGDNFLSKPLVKAWLEAVETSAITGMEGAERLAWAAYQAGELEIARRWLGRAPPDEPMTLWLRAKLLLHDGRIDEAVPWLAQVVRRFPPGERWPNPLGWDNYWEGDPSGSKVSPSHQALGELGVVHLTRRAYTEALDALLRAGFWLDAAYVGERVLTPDEFIAYVDRQWPQGMLPEHIQLALEREGSAAKSQGAARDSGQPEELAPDPLAAKIRYLLARRLARIGRWKEARNYYPPELQSRFDAYVGGMQAGRDRKLSAQKRASALWEAARIARHEGMELLGTELDPDWRALYEGNYQFEALSSVRGGPGRARIVQSSQDECDRLRRHLHPQKRFHYRYTAAALAWEAAALMPDQSEATARVLCIAGSWLKARDPKAADRFYKLLVKRCGRTELGRQADRLRWFPVIQ</sequence>
<reference evidence="2" key="1">
    <citation type="submission" date="2020-07" db="EMBL/GenBank/DDBJ databases">
        <title>Huge and variable diversity of episymbiotic CPR bacteria and DPANN archaea in groundwater ecosystems.</title>
        <authorList>
            <person name="He C.Y."/>
            <person name="Keren R."/>
            <person name="Whittaker M."/>
            <person name="Farag I.F."/>
            <person name="Doudna J."/>
            <person name="Cate J.H.D."/>
            <person name="Banfield J.F."/>
        </authorList>
    </citation>
    <scope>NUCLEOTIDE SEQUENCE</scope>
    <source>
        <strain evidence="2">NC_groundwater_672_Ag_B-0.1um_62_36</strain>
    </source>
</reference>
<dbReference type="Pfam" id="PF13432">
    <property type="entry name" value="TPR_16"/>
    <property type="match status" value="2"/>
</dbReference>